<sequence length="48" mass="5429">MFSTVDNEDCVGYYKGKAIEDEGCCAALNDVKEKCEDETRATLTRCFR</sequence>
<dbReference type="AlphaFoldDB" id="A0A0M3HIG0"/>
<dbReference type="Proteomes" id="UP000036681">
    <property type="component" value="Unplaced"/>
</dbReference>
<dbReference type="WBParaSite" id="ALUE_0000130501-mRNA-1">
    <property type="protein sequence ID" value="ALUE_0000130501-mRNA-1"/>
    <property type="gene ID" value="ALUE_0000130501"/>
</dbReference>
<protein>
    <submittedName>
        <fullName evidence="2">IMS import disulfide relay-system CHCH-CHCH-like Cx9C domain-containing protein</fullName>
    </submittedName>
</protein>
<proteinExistence type="predicted"/>
<evidence type="ECO:0000313" key="2">
    <source>
        <dbReference type="WBParaSite" id="ALUE_0000130501-mRNA-1"/>
    </source>
</evidence>
<name>A0A0M3HIG0_ASCLU</name>
<reference evidence="2" key="1">
    <citation type="submission" date="2017-02" db="UniProtKB">
        <authorList>
            <consortium name="WormBaseParasite"/>
        </authorList>
    </citation>
    <scope>IDENTIFICATION</scope>
</reference>
<organism evidence="1 2">
    <name type="scientific">Ascaris lumbricoides</name>
    <name type="common">Giant roundworm</name>
    <dbReference type="NCBI Taxonomy" id="6252"/>
    <lineage>
        <taxon>Eukaryota</taxon>
        <taxon>Metazoa</taxon>
        <taxon>Ecdysozoa</taxon>
        <taxon>Nematoda</taxon>
        <taxon>Chromadorea</taxon>
        <taxon>Rhabditida</taxon>
        <taxon>Spirurina</taxon>
        <taxon>Ascaridomorpha</taxon>
        <taxon>Ascaridoidea</taxon>
        <taxon>Ascarididae</taxon>
        <taxon>Ascaris</taxon>
    </lineage>
</organism>
<accession>A0A0M3HIG0</accession>
<keyword evidence="1" id="KW-1185">Reference proteome</keyword>
<evidence type="ECO:0000313" key="1">
    <source>
        <dbReference type="Proteomes" id="UP000036681"/>
    </source>
</evidence>